<dbReference type="GO" id="GO:0016020">
    <property type="term" value="C:membrane"/>
    <property type="evidence" value="ECO:0007669"/>
    <property type="project" value="UniProtKB-SubCell"/>
</dbReference>
<dbReference type="EMBL" id="CAJVPJ010000949">
    <property type="protein sequence ID" value="CAG8567149.1"/>
    <property type="molecule type" value="Genomic_DNA"/>
</dbReference>
<feature type="transmembrane region" description="Helical" evidence="6">
    <location>
        <begin position="453"/>
        <end position="475"/>
    </location>
</feature>
<keyword evidence="4 6" id="KW-0472">Membrane</keyword>
<dbReference type="Proteomes" id="UP000789572">
    <property type="component" value="Unassembled WGS sequence"/>
</dbReference>
<comment type="subcellular location">
    <subcellularLocation>
        <location evidence="1">Membrane</location>
        <topology evidence="1">Multi-pass membrane protein</topology>
    </subcellularLocation>
</comment>
<evidence type="ECO:0000256" key="5">
    <source>
        <dbReference type="SAM" id="MobiDB-lite"/>
    </source>
</evidence>
<evidence type="ECO:0000256" key="6">
    <source>
        <dbReference type="SAM" id="Phobius"/>
    </source>
</evidence>
<feature type="compositionally biased region" description="Basic and acidic residues" evidence="5">
    <location>
        <begin position="60"/>
        <end position="75"/>
    </location>
</feature>
<evidence type="ECO:0000256" key="4">
    <source>
        <dbReference type="ARBA" id="ARBA00023136"/>
    </source>
</evidence>
<feature type="compositionally biased region" description="Low complexity" evidence="5">
    <location>
        <begin position="50"/>
        <end position="59"/>
    </location>
</feature>
<organism evidence="8 9">
    <name type="scientific">Paraglomus occultum</name>
    <dbReference type="NCBI Taxonomy" id="144539"/>
    <lineage>
        <taxon>Eukaryota</taxon>
        <taxon>Fungi</taxon>
        <taxon>Fungi incertae sedis</taxon>
        <taxon>Mucoromycota</taxon>
        <taxon>Glomeromycotina</taxon>
        <taxon>Glomeromycetes</taxon>
        <taxon>Paraglomerales</taxon>
        <taxon>Paraglomeraceae</taxon>
        <taxon>Paraglomus</taxon>
    </lineage>
</organism>
<sequence>MTPNLPEEFHTTTATATATSAYTAVDSSYAPQRKPSSKRRGNYNYKKQGSNHSNNNHQETNNKKNSTDNTADKDITTNTDSSNSNHTVAELGILQQPSQPMATAAITPTPLTYPPITTPTRHRSNTLNKYDKHGGPVFGTTIQHGSGNSNSAATEAAPKVSSGIASSILPSIPTNKDFESITIKDDDPNPDIHPNERSFNSFPDTSLPKPTLNMSSSRFLVFLLAQATELFSVSIDMNSIISQLSMFFSSITTFQSLKTIKFLFLCVLWYASSAVTNNIGKSLLNVFPYPVTLTWIQFGFVSLYCHALGRLGFTRIRRLTVDILKETVPLSGFQIVGHGFSSVATSQVPVSFVHTIKNVFSKTLLRRPDMPGEEKLDKLNLMFFSSTIAFVLMIPIWAWYDGLKFGGFLVLGGDLGVSASVSAWTILFYFFLNGTTHFFQNTLAFNILEITSPVTYSIASLVKRIFVITASIIWFGQKTTFVQGVGIFLTFIGLHLYNRAKSDVDKKERKVSGGEKLPMTRMRSKSIK</sequence>
<feature type="compositionally biased region" description="Low complexity" evidence="5">
    <location>
        <begin position="11"/>
        <end position="24"/>
    </location>
</feature>
<protein>
    <submittedName>
        <fullName evidence="8">4888_t:CDS:1</fullName>
    </submittedName>
</protein>
<feature type="region of interest" description="Disordered" evidence="5">
    <location>
        <begin position="509"/>
        <end position="528"/>
    </location>
</feature>
<dbReference type="PANTHER" id="PTHR11132">
    <property type="entry name" value="SOLUTE CARRIER FAMILY 35"/>
    <property type="match status" value="1"/>
</dbReference>
<feature type="region of interest" description="Disordered" evidence="5">
    <location>
        <begin position="185"/>
        <end position="204"/>
    </location>
</feature>
<gene>
    <name evidence="8" type="ORF">POCULU_LOCUS5807</name>
</gene>
<keyword evidence="2 6" id="KW-0812">Transmembrane</keyword>
<feature type="transmembrane region" description="Helical" evidence="6">
    <location>
        <begin position="406"/>
        <end position="432"/>
    </location>
</feature>
<reference evidence="8" key="1">
    <citation type="submission" date="2021-06" db="EMBL/GenBank/DDBJ databases">
        <authorList>
            <person name="Kallberg Y."/>
            <person name="Tangrot J."/>
            <person name="Rosling A."/>
        </authorList>
    </citation>
    <scope>NUCLEOTIDE SEQUENCE</scope>
    <source>
        <strain evidence="8">IA702</strain>
    </source>
</reference>
<evidence type="ECO:0000256" key="2">
    <source>
        <dbReference type="ARBA" id="ARBA00022692"/>
    </source>
</evidence>
<keyword evidence="9" id="KW-1185">Reference proteome</keyword>
<evidence type="ECO:0000256" key="1">
    <source>
        <dbReference type="ARBA" id="ARBA00004141"/>
    </source>
</evidence>
<name>A0A9N9BIQ9_9GLOM</name>
<feature type="transmembrane region" description="Helical" evidence="6">
    <location>
        <begin position="379"/>
        <end position="400"/>
    </location>
</feature>
<dbReference type="OrthoDB" id="1588579at2759"/>
<feature type="transmembrane region" description="Helical" evidence="6">
    <location>
        <begin position="286"/>
        <end position="309"/>
    </location>
</feature>
<feature type="region of interest" description="Disordered" evidence="5">
    <location>
        <begin position="1"/>
        <end position="85"/>
    </location>
</feature>
<dbReference type="Pfam" id="PF03151">
    <property type="entry name" value="TPT"/>
    <property type="match status" value="1"/>
</dbReference>
<accession>A0A9N9BIQ9</accession>
<dbReference type="InterPro" id="IPR004853">
    <property type="entry name" value="Sugar_P_trans_dom"/>
</dbReference>
<dbReference type="AlphaFoldDB" id="A0A9N9BIQ9"/>
<evidence type="ECO:0000256" key="3">
    <source>
        <dbReference type="ARBA" id="ARBA00022989"/>
    </source>
</evidence>
<keyword evidence="3 6" id="KW-1133">Transmembrane helix</keyword>
<evidence type="ECO:0000313" key="9">
    <source>
        <dbReference type="Proteomes" id="UP000789572"/>
    </source>
</evidence>
<feature type="compositionally biased region" description="Low complexity" evidence="5">
    <location>
        <begin position="76"/>
        <end position="85"/>
    </location>
</feature>
<evidence type="ECO:0000313" key="8">
    <source>
        <dbReference type="EMBL" id="CAG8567149.1"/>
    </source>
</evidence>
<feature type="transmembrane region" description="Helical" evidence="6">
    <location>
        <begin position="481"/>
        <end position="500"/>
    </location>
</feature>
<evidence type="ECO:0000259" key="7">
    <source>
        <dbReference type="Pfam" id="PF03151"/>
    </source>
</evidence>
<dbReference type="InterPro" id="IPR050186">
    <property type="entry name" value="TPT_transporter"/>
</dbReference>
<comment type="caution">
    <text evidence="8">The sequence shown here is derived from an EMBL/GenBank/DDBJ whole genome shotgun (WGS) entry which is preliminary data.</text>
</comment>
<feature type="domain" description="Sugar phosphate transporter" evidence="7">
    <location>
        <begin position="356"/>
        <end position="498"/>
    </location>
</feature>
<proteinExistence type="predicted"/>